<dbReference type="AlphaFoldDB" id="A0ABD1DQJ2"/>
<protein>
    <submittedName>
        <fullName evidence="3">Uncharacterized protein</fullName>
    </submittedName>
</protein>
<dbReference type="EMBL" id="JBEHCU010004798">
    <property type="protein sequence ID" value="KAL1401450.1"/>
    <property type="molecule type" value="Genomic_DNA"/>
</dbReference>
<feature type="region of interest" description="Disordered" evidence="1">
    <location>
        <begin position="1"/>
        <end position="27"/>
    </location>
</feature>
<dbReference type="Proteomes" id="UP001562425">
    <property type="component" value="Unassembled WGS sequence"/>
</dbReference>
<evidence type="ECO:0000256" key="1">
    <source>
        <dbReference type="SAM" id="MobiDB-lite"/>
    </source>
</evidence>
<comment type="caution">
    <text evidence="3">The sequence shown here is derived from an EMBL/GenBank/DDBJ whole genome shotgun (WGS) entry which is preliminary data.</text>
</comment>
<evidence type="ECO:0000256" key="2">
    <source>
        <dbReference type="SAM" id="Phobius"/>
    </source>
</evidence>
<reference evidence="3 4" key="1">
    <citation type="submission" date="2024-05" db="EMBL/GenBank/DDBJ databases">
        <title>Culex pipiens pipiens assembly and annotation.</title>
        <authorList>
            <person name="Alout H."/>
            <person name="Durand T."/>
        </authorList>
    </citation>
    <scope>NUCLEOTIDE SEQUENCE [LARGE SCALE GENOMIC DNA]</scope>
    <source>
        <strain evidence="3">HA-2024</strain>
        <tissue evidence="3">Whole body</tissue>
    </source>
</reference>
<keyword evidence="2" id="KW-1133">Transmembrane helix</keyword>
<proteinExistence type="predicted"/>
<organism evidence="3 4">
    <name type="scientific">Culex pipiens pipiens</name>
    <name type="common">Northern house mosquito</name>
    <dbReference type="NCBI Taxonomy" id="38569"/>
    <lineage>
        <taxon>Eukaryota</taxon>
        <taxon>Metazoa</taxon>
        <taxon>Ecdysozoa</taxon>
        <taxon>Arthropoda</taxon>
        <taxon>Hexapoda</taxon>
        <taxon>Insecta</taxon>
        <taxon>Pterygota</taxon>
        <taxon>Neoptera</taxon>
        <taxon>Endopterygota</taxon>
        <taxon>Diptera</taxon>
        <taxon>Nematocera</taxon>
        <taxon>Culicoidea</taxon>
        <taxon>Culicidae</taxon>
        <taxon>Culicinae</taxon>
        <taxon>Culicini</taxon>
        <taxon>Culex</taxon>
        <taxon>Culex</taxon>
    </lineage>
</organism>
<name>A0ABD1DQJ2_CULPP</name>
<keyword evidence="2" id="KW-0472">Membrane</keyword>
<evidence type="ECO:0000313" key="4">
    <source>
        <dbReference type="Proteomes" id="UP001562425"/>
    </source>
</evidence>
<keyword evidence="2" id="KW-0812">Transmembrane</keyword>
<accession>A0ABD1DQJ2</accession>
<feature type="transmembrane region" description="Helical" evidence="2">
    <location>
        <begin position="113"/>
        <end position="134"/>
    </location>
</feature>
<sequence length="137" mass="15287">MVGSRNSSWRPSHLEQTTGPGTKMAPPNNLALFEKQVIWDEVDVIQLKPARKSTATTRTCFSRTNSIPADRAARDRTRNLVQQLAESRGHGAVRKNDHIGGCDGKRSRWFAEICMATGRMVAFYGLMVVVYVSYSSK</sequence>
<evidence type="ECO:0000313" key="3">
    <source>
        <dbReference type="EMBL" id="KAL1401450.1"/>
    </source>
</evidence>
<feature type="compositionally biased region" description="Polar residues" evidence="1">
    <location>
        <begin position="1"/>
        <end position="20"/>
    </location>
</feature>
<keyword evidence="4" id="KW-1185">Reference proteome</keyword>
<gene>
    <name evidence="3" type="ORF">pipiens_020033</name>
</gene>